<reference evidence="1 2" key="1">
    <citation type="submission" date="2017-11" db="EMBL/GenBank/DDBJ databases">
        <title>The genome of Rhizophagus clarus HR1 reveals common genetic basis of auxotrophy among arbuscular mycorrhizal fungi.</title>
        <authorList>
            <person name="Kobayashi Y."/>
        </authorList>
    </citation>
    <scope>NUCLEOTIDE SEQUENCE [LARGE SCALE GENOMIC DNA]</scope>
    <source>
        <strain evidence="1 2">HR1</strain>
    </source>
</reference>
<dbReference type="EMBL" id="BEXD01003937">
    <property type="protein sequence ID" value="GBC04295.1"/>
    <property type="molecule type" value="Genomic_DNA"/>
</dbReference>
<organism evidence="1 2">
    <name type="scientific">Rhizophagus clarus</name>
    <dbReference type="NCBI Taxonomy" id="94130"/>
    <lineage>
        <taxon>Eukaryota</taxon>
        <taxon>Fungi</taxon>
        <taxon>Fungi incertae sedis</taxon>
        <taxon>Mucoromycota</taxon>
        <taxon>Glomeromycotina</taxon>
        <taxon>Glomeromycetes</taxon>
        <taxon>Glomerales</taxon>
        <taxon>Glomeraceae</taxon>
        <taxon>Rhizophagus</taxon>
    </lineage>
</organism>
<name>A0A2Z6S0M7_9GLOM</name>
<dbReference type="AlphaFoldDB" id="A0A2Z6S0M7"/>
<sequence length="135" mass="15208">MIGTYTTNGMISPMKLRLIICDRLNSQAVKNFVMIGSEPNATKISMKTIKIFKPFLETKPNSQTFNKITSGIIIPIQMKITIESLHESFLICLYNARFVIVIRQMNKGNAENANTTHLQLVKCRSRITSVTDDGL</sequence>
<accession>A0A2Z6S0M7</accession>
<gene>
    <name evidence="1" type="ORF">RclHR1_00560022</name>
</gene>
<comment type="caution">
    <text evidence="1">The sequence shown here is derived from an EMBL/GenBank/DDBJ whole genome shotgun (WGS) entry which is preliminary data.</text>
</comment>
<protein>
    <submittedName>
        <fullName evidence="1">Uncharacterized protein</fullName>
    </submittedName>
</protein>
<evidence type="ECO:0000313" key="2">
    <source>
        <dbReference type="Proteomes" id="UP000247702"/>
    </source>
</evidence>
<dbReference type="Proteomes" id="UP000247702">
    <property type="component" value="Unassembled WGS sequence"/>
</dbReference>
<proteinExistence type="predicted"/>
<evidence type="ECO:0000313" key="1">
    <source>
        <dbReference type="EMBL" id="GBC04295.1"/>
    </source>
</evidence>
<keyword evidence="2" id="KW-1185">Reference proteome</keyword>